<organism evidence="1 2">
    <name type="scientific">Sphaeroforma arctica JP610</name>
    <dbReference type="NCBI Taxonomy" id="667725"/>
    <lineage>
        <taxon>Eukaryota</taxon>
        <taxon>Ichthyosporea</taxon>
        <taxon>Ichthyophonida</taxon>
        <taxon>Sphaeroforma</taxon>
    </lineage>
</organism>
<feature type="non-terminal residue" evidence="1">
    <location>
        <position position="1"/>
    </location>
</feature>
<gene>
    <name evidence="1" type="ORF">SARC_15984</name>
</gene>
<name>A0A0L0F426_9EUKA</name>
<dbReference type="EMBL" id="KQ248733">
    <property type="protein sequence ID" value="KNC71475.1"/>
    <property type="molecule type" value="Genomic_DNA"/>
</dbReference>
<reference evidence="1 2" key="1">
    <citation type="submission" date="2011-02" db="EMBL/GenBank/DDBJ databases">
        <title>The Genome Sequence of Sphaeroforma arctica JP610.</title>
        <authorList>
            <consortium name="The Broad Institute Genome Sequencing Platform"/>
            <person name="Russ C."/>
            <person name="Cuomo C."/>
            <person name="Young S.K."/>
            <person name="Zeng Q."/>
            <person name="Gargeya S."/>
            <person name="Alvarado L."/>
            <person name="Berlin A."/>
            <person name="Chapman S.B."/>
            <person name="Chen Z."/>
            <person name="Freedman E."/>
            <person name="Gellesch M."/>
            <person name="Goldberg J."/>
            <person name="Griggs A."/>
            <person name="Gujja S."/>
            <person name="Heilman E."/>
            <person name="Heiman D."/>
            <person name="Howarth C."/>
            <person name="Mehta T."/>
            <person name="Neiman D."/>
            <person name="Pearson M."/>
            <person name="Roberts A."/>
            <person name="Saif S."/>
            <person name="Shea T."/>
            <person name="Shenoy N."/>
            <person name="Sisk P."/>
            <person name="Stolte C."/>
            <person name="Sykes S."/>
            <person name="White J."/>
            <person name="Yandava C."/>
            <person name="Burger G."/>
            <person name="Gray M.W."/>
            <person name="Holland P.W.H."/>
            <person name="King N."/>
            <person name="Lang F.B.F."/>
            <person name="Roger A.J."/>
            <person name="Ruiz-Trillo I."/>
            <person name="Haas B."/>
            <person name="Nusbaum C."/>
            <person name="Birren B."/>
        </authorList>
    </citation>
    <scope>NUCLEOTIDE SEQUENCE [LARGE SCALE GENOMIC DNA]</scope>
    <source>
        <strain evidence="1 2">JP610</strain>
    </source>
</reference>
<dbReference type="OrthoDB" id="5421607at2759"/>
<evidence type="ECO:0000313" key="2">
    <source>
        <dbReference type="Proteomes" id="UP000054560"/>
    </source>
</evidence>
<sequence length="60" mass="6811">RAYCLYRLFRLDEALSIVDANSAQPTPDYDLSELKAQILYRAEQYDVAAGLYSTICTAEM</sequence>
<accession>A0A0L0F426</accession>
<dbReference type="RefSeq" id="XP_014145377.1">
    <property type="nucleotide sequence ID" value="XM_014289902.1"/>
</dbReference>
<keyword evidence="2" id="KW-1185">Reference proteome</keyword>
<evidence type="ECO:0000313" key="1">
    <source>
        <dbReference type="EMBL" id="KNC71475.1"/>
    </source>
</evidence>
<dbReference type="AlphaFoldDB" id="A0A0L0F426"/>
<dbReference type="GeneID" id="25916488"/>
<protein>
    <submittedName>
        <fullName evidence="1">Uncharacterized protein</fullName>
    </submittedName>
</protein>
<dbReference type="Gene3D" id="1.25.40.10">
    <property type="entry name" value="Tetratricopeptide repeat domain"/>
    <property type="match status" value="1"/>
</dbReference>
<dbReference type="Proteomes" id="UP000054560">
    <property type="component" value="Unassembled WGS sequence"/>
</dbReference>
<dbReference type="InterPro" id="IPR011990">
    <property type="entry name" value="TPR-like_helical_dom_sf"/>
</dbReference>
<proteinExistence type="predicted"/>